<reference evidence="3 4" key="1">
    <citation type="submission" date="2014-04" db="EMBL/GenBank/DDBJ databases">
        <authorList>
            <consortium name="DOE Joint Genome Institute"/>
            <person name="Kuo A."/>
            <person name="Tarkka M."/>
            <person name="Buscot F."/>
            <person name="Kohler A."/>
            <person name="Nagy L.G."/>
            <person name="Floudas D."/>
            <person name="Copeland A."/>
            <person name="Barry K.W."/>
            <person name="Cichocki N."/>
            <person name="Veneault-Fourrey C."/>
            <person name="LaButti K."/>
            <person name="Lindquist E.A."/>
            <person name="Lipzen A."/>
            <person name="Lundell T."/>
            <person name="Morin E."/>
            <person name="Murat C."/>
            <person name="Sun H."/>
            <person name="Tunlid A."/>
            <person name="Henrissat B."/>
            <person name="Grigoriev I.V."/>
            <person name="Hibbett D.S."/>
            <person name="Martin F."/>
            <person name="Nordberg H.P."/>
            <person name="Cantor M.N."/>
            <person name="Hua S.X."/>
        </authorList>
    </citation>
    <scope>NUCLEOTIDE SEQUENCE [LARGE SCALE GENOMIC DNA]</scope>
    <source>
        <strain evidence="3 4">F 1598</strain>
    </source>
</reference>
<evidence type="ECO:0000256" key="1">
    <source>
        <dbReference type="SAM" id="Coils"/>
    </source>
</evidence>
<proteinExistence type="predicted"/>
<sequence>MDETNLMDDTLELHVHSPAFDKECAVYSKGIGRGPSDDSDSDYSSDHSLWEKDSSSVESPRYNVSKLEAHLYYFGIRGPKLIFRTSKDVFTAPSGPEQDPRLMWLRPVYEHQKLGKDDLWATIRFKVVQLLDQRNIQHSSVDLENEDDEDIEDIDIKVAPYGTVFTTPVTIWVEVLPDTLTGKVAFKSSNDILDLLKEHGISDVDVAYRESVARGFSGPQLFAPISDLDPLKAVIDPVTTALGLPIAGLKTLKSQGTMGFYFRVPGPKKEVVLMGTRAFTDFLISIQGHIGTLNNTVGVLEKRVTALTARSDGGGPNAEQAARELVETQRELNKTRTAIEELKKFFVKMKKQWTKLKDRVIGHVVWAPSVSVSTAPYSYTKDVCVVRLDEKKFSQNFRGNVLDLGAR</sequence>
<reference evidence="4" key="2">
    <citation type="submission" date="2015-01" db="EMBL/GenBank/DDBJ databases">
        <title>Evolutionary Origins and Diversification of the Mycorrhizal Mutualists.</title>
        <authorList>
            <consortium name="DOE Joint Genome Institute"/>
            <consortium name="Mycorrhizal Genomics Consortium"/>
            <person name="Kohler A."/>
            <person name="Kuo A."/>
            <person name="Nagy L.G."/>
            <person name="Floudas D."/>
            <person name="Copeland A."/>
            <person name="Barry K.W."/>
            <person name="Cichocki N."/>
            <person name="Veneault-Fourrey C."/>
            <person name="LaButti K."/>
            <person name="Lindquist E.A."/>
            <person name="Lipzen A."/>
            <person name="Lundell T."/>
            <person name="Morin E."/>
            <person name="Murat C."/>
            <person name="Riley R."/>
            <person name="Ohm R."/>
            <person name="Sun H."/>
            <person name="Tunlid A."/>
            <person name="Henrissat B."/>
            <person name="Grigoriev I.V."/>
            <person name="Hibbett D.S."/>
            <person name="Martin F."/>
        </authorList>
    </citation>
    <scope>NUCLEOTIDE SEQUENCE [LARGE SCALE GENOMIC DNA]</scope>
    <source>
        <strain evidence="4">F 1598</strain>
    </source>
</reference>
<feature type="coiled-coil region" evidence="1">
    <location>
        <begin position="318"/>
        <end position="345"/>
    </location>
</feature>
<gene>
    <name evidence="3" type="ORF">PILCRDRAFT_821650</name>
</gene>
<protein>
    <submittedName>
        <fullName evidence="3">Uncharacterized protein</fullName>
    </submittedName>
</protein>
<keyword evidence="4" id="KW-1185">Reference proteome</keyword>
<dbReference type="AlphaFoldDB" id="A0A0C3B4S4"/>
<name>A0A0C3B4S4_PILCF</name>
<keyword evidence="1" id="KW-0175">Coiled coil</keyword>
<evidence type="ECO:0000313" key="4">
    <source>
        <dbReference type="Proteomes" id="UP000054166"/>
    </source>
</evidence>
<feature type="region of interest" description="Disordered" evidence="2">
    <location>
        <begin position="31"/>
        <end position="50"/>
    </location>
</feature>
<dbReference type="EMBL" id="KN833000">
    <property type="protein sequence ID" value="KIM81198.1"/>
    <property type="molecule type" value="Genomic_DNA"/>
</dbReference>
<dbReference type="OrthoDB" id="5424209at2759"/>
<evidence type="ECO:0000256" key="2">
    <source>
        <dbReference type="SAM" id="MobiDB-lite"/>
    </source>
</evidence>
<evidence type="ECO:0000313" key="3">
    <source>
        <dbReference type="EMBL" id="KIM81198.1"/>
    </source>
</evidence>
<accession>A0A0C3B4S4</accession>
<dbReference type="HOGENOM" id="CLU_024804_0_0_1"/>
<dbReference type="InParanoid" id="A0A0C3B4S4"/>
<dbReference type="Proteomes" id="UP000054166">
    <property type="component" value="Unassembled WGS sequence"/>
</dbReference>
<organism evidence="3 4">
    <name type="scientific">Piloderma croceum (strain F 1598)</name>
    <dbReference type="NCBI Taxonomy" id="765440"/>
    <lineage>
        <taxon>Eukaryota</taxon>
        <taxon>Fungi</taxon>
        <taxon>Dikarya</taxon>
        <taxon>Basidiomycota</taxon>
        <taxon>Agaricomycotina</taxon>
        <taxon>Agaricomycetes</taxon>
        <taxon>Agaricomycetidae</taxon>
        <taxon>Atheliales</taxon>
        <taxon>Atheliaceae</taxon>
        <taxon>Piloderma</taxon>
    </lineage>
</organism>